<dbReference type="NCBIfam" id="NF033644">
    <property type="entry name" value="antiterm_UpxY"/>
    <property type="match status" value="1"/>
</dbReference>
<evidence type="ECO:0000313" key="6">
    <source>
        <dbReference type="Proteomes" id="UP000199572"/>
    </source>
</evidence>
<feature type="domain" description="NusG-like N-terminal" evidence="4">
    <location>
        <begin position="12"/>
        <end position="109"/>
    </location>
</feature>
<protein>
    <submittedName>
        <fullName evidence="5">Transcription antitermination factor NusG</fullName>
    </submittedName>
</protein>
<dbReference type="InterPro" id="IPR036735">
    <property type="entry name" value="NGN_dom_sf"/>
</dbReference>
<dbReference type="OrthoDB" id="9796143at2"/>
<evidence type="ECO:0000313" key="5">
    <source>
        <dbReference type="EMBL" id="SER18254.1"/>
    </source>
</evidence>
<accession>A0A1H9M3M8</accession>
<keyword evidence="3" id="KW-0804">Transcription</keyword>
<dbReference type="CDD" id="cd09895">
    <property type="entry name" value="NGN_SP_UpxY"/>
    <property type="match status" value="1"/>
</dbReference>
<organism evidence="5 6">
    <name type="scientific">Pedobacter rhizosphaerae</name>
    <dbReference type="NCBI Taxonomy" id="390241"/>
    <lineage>
        <taxon>Bacteria</taxon>
        <taxon>Pseudomonadati</taxon>
        <taxon>Bacteroidota</taxon>
        <taxon>Sphingobacteriia</taxon>
        <taxon>Sphingobacteriales</taxon>
        <taxon>Sphingobacteriaceae</taxon>
        <taxon>Pedobacter</taxon>
    </lineage>
</organism>
<evidence type="ECO:0000256" key="1">
    <source>
        <dbReference type="ARBA" id="ARBA00022814"/>
    </source>
</evidence>
<dbReference type="InterPro" id="IPR006645">
    <property type="entry name" value="NGN-like_dom"/>
</dbReference>
<evidence type="ECO:0000256" key="2">
    <source>
        <dbReference type="ARBA" id="ARBA00023015"/>
    </source>
</evidence>
<keyword evidence="2" id="KW-0805">Transcription regulation</keyword>
<dbReference type="SUPFAM" id="SSF82679">
    <property type="entry name" value="N-utilization substance G protein NusG, N-terminal domain"/>
    <property type="match status" value="1"/>
</dbReference>
<proteinExistence type="predicted"/>
<name>A0A1H9M3M8_9SPHI</name>
<dbReference type="EMBL" id="FOGG01000005">
    <property type="protein sequence ID" value="SER18254.1"/>
    <property type="molecule type" value="Genomic_DNA"/>
</dbReference>
<dbReference type="AlphaFoldDB" id="A0A1H9M3M8"/>
<keyword evidence="6" id="KW-1185">Reference proteome</keyword>
<dbReference type="SMART" id="SM00738">
    <property type="entry name" value="NGN"/>
    <property type="match status" value="1"/>
</dbReference>
<reference evidence="5 6" key="1">
    <citation type="submission" date="2016-10" db="EMBL/GenBank/DDBJ databases">
        <authorList>
            <person name="de Groot N.N."/>
        </authorList>
    </citation>
    <scope>NUCLEOTIDE SEQUENCE [LARGE SCALE GENOMIC DNA]</scope>
    <source>
        <strain evidence="5 6">DSM 18610</strain>
    </source>
</reference>
<dbReference type="RefSeq" id="WP_090882301.1">
    <property type="nucleotide sequence ID" value="NZ_FOGG01000005.1"/>
</dbReference>
<dbReference type="GO" id="GO:0031564">
    <property type="term" value="P:transcription antitermination"/>
    <property type="evidence" value="ECO:0007669"/>
    <property type="project" value="UniProtKB-KW"/>
</dbReference>
<dbReference type="PANTHER" id="PTHR30265:SF4">
    <property type="entry name" value="KOW MOTIF FAMILY PROTEIN, EXPRESSED"/>
    <property type="match status" value="1"/>
</dbReference>
<dbReference type="Pfam" id="PF02357">
    <property type="entry name" value="NusG"/>
    <property type="match status" value="1"/>
</dbReference>
<keyword evidence="1" id="KW-0889">Transcription antitermination</keyword>
<evidence type="ECO:0000259" key="4">
    <source>
        <dbReference type="SMART" id="SM00738"/>
    </source>
</evidence>
<gene>
    <name evidence="5" type="ORF">SAMN04488023_10586</name>
</gene>
<dbReference type="STRING" id="390241.SAMN04488023_10586"/>
<dbReference type="PANTHER" id="PTHR30265">
    <property type="entry name" value="RHO-INTERACTING TRANSCRIPTION TERMINATION FACTOR NUSG"/>
    <property type="match status" value="1"/>
</dbReference>
<dbReference type="Proteomes" id="UP000199572">
    <property type="component" value="Unassembled WGS sequence"/>
</dbReference>
<dbReference type="Gene3D" id="3.30.70.940">
    <property type="entry name" value="NusG, N-terminal domain"/>
    <property type="match status" value="1"/>
</dbReference>
<sequence>MESKINFRPSFAKKWLVIYVRPRWEKKVDKLLQEQGIESFCPVRNVESQWADRKKMVSFPLFAGYVFVKINEREEYRVRATMGVLNFIYYLGRPAVVRDNEIEKLKYIADSYHDAEVVSLDELSKGDKVRIKSGLFHDQEGRIIQIQGKHVLMSFDNLDCAVVTRVSVNNLMLTVNQQQQYV</sequence>
<evidence type="ECO:0000256" key="3">
    <source>
        <dbReference type="ARBA" id="ARBA00023163"/>
    </source>
</evidence>
<dbReference type="GO" id="GO:0006354">
    <property type="term" value="P:DNA-templated transcription elongation"/>
    <property type="evidence" value="ECO:0007669"/>
    <property type="project" value="InterPro"/>
</dbReference>
<dbReference type="InterPro" id="IPR043425">
    <property type="entry name" value="NusG-like"/>
</dbReference>